<dbReference type="Pfam" id="PF14223">
    <property type="entry name" value="Retrotran_gag_2"/>
    <property type="match status" value="1"/>
</dbReference>
<dbReference type="Proteomes" id="UP001151760">
    <property type="component" value="Unassembled WGS sequence"/>
</dbReference>
<evidence type="ECO:0000256" key="2">
    <source>
        <dbReference type="SAM" id="MobiDB-lite"/>
    </source>
</evidence>
<accession>A0ABQ4ZD52</accession>
<sequence length="517" mass="58006">MQVIVQVKDNKIDLLVQQYEQFVISEDESIDSAFARFNTIITSLKTLDEGYSSKNYVRKFLRALHPKWRAKVTAIEESKDLTSLSLDELIGNLKVHEMIIKKDSEIVKAKVERKSLALKAKKESSDEECSTSGSEDEEYAMAVEGQRRCDDEGVSNGDDDETKVMKDVMGMTMNQRAFVGGSWSNSGDEDDEKVKDETCLVAHASSEVCSESSYFSDENSSIDDIALDNEYDKLCKMSLKIITKNKKLKATRISLENELRELKDKLSTLEKNKGVDLDCAKCYALKIENEKLKDESTRLNKFEKSTHCLNEMLSNQKPSGNKLGLGFNSFEASSSGTKEIKFVKAQKKACSDGGPIIMGGPLNDPAAPIINMGPPPVMPGSEKTVSFQKSILGPRPKHIIVNKVKVPVASDNEVKQFYKPLSKPGVGFSKPNLKSKTPPPRRVNNNYSRPKTPQPKRHVGQQNQPHGFPVTWNNFPRQSYMPWEMCLPFSHPNQLHQMQGMFGTNNFGPMRYWGPNV</sequence>
<proteinExistence type="predicted"/>
<dbReference type="PANTHER" id="PTHR34676:SF8">
    <property type="entry name" value="TRANSMEMBRANE PROTEIN"/>
    <property type="match status" value="1"/>
</dbReference>
<evidence type="ECO:0000313" key="3">
    <source>
        <dbReference type="EMBL" id="GJS87696.1"/>
    </source>
</evidence>
<reference evidence="3" key="2">
    <citation type="submission" date="2022-01" db="EMBL/GenBank/DDBJ databases">
        <authorList>
            <person name="Yamashiro T."/>
            <person name="Shiraishi A."/>
            <person name="Satake H."/>
            <person name="Nakayama K."/>
        </authorList>
    </citation>
    <scope>NUCLEOTIDE SEQUENCE</scope>
</reference>
<evidence type="ECO:0000313" key="4">
    <source>
        <dbReference type="Proteomes" id="UP001151760"/>
    </source>
</evidence>
<organism evidence="3 4">
    <name type="scientific">Tanacetum coccineum</name>
    <dbReference type="NCBI Taxonomy" id="301880"/>
    <lineage>
        <taxon>Eukaryota</taxon>
        <taxon>Viridiplantae</taxon>
        <taxon>Streptophyta</taxon>
        <taxon>Embryophyta</taxon>
        <taxon>Tracheophyta</taxon>
        <taxon>Spermatophyta</taxon>
        <taxon>Magnoliopsida</taxon>
        <taxon>eudicotyledons</taxon>
        <taxon>Gunneridae</taxon>
        <taxon>Pentapetalae</taxon>
        <taxon>asterids</taxon>
        <taxon>campanulids</taxon>
        <taxon>Asterales</taxon>
        <taxon>Asteraceae</taxon>
        <taxon>Asteroideae</taxon>
        <taxon>Anthemideae</taxon>
        <taxon>Anthemidinae</taxon>
        <taxon>Tanacetum</taxon>
    </lineage>
</organism>
<dbReference type="EMBL" id="BQNB010011219">
    <property type="protein sequence ID" value="GJS87696.1"/>
    <property type="molecule type" value="Genomic_DNA"/>
</dbReference>
<feature type="region of interest" description="Disordered" evidence="2">
    <location>
        <begin position="122"/>
        <end position="161"/>
    </location>
</feature>
<keyword evidence="1" id="KW-0175">Coiled coil</keyword>
<feature type="coiled-coil region" evidence="1">
    <location>
        <begin position="245"/>
        <end position="305"/>
    </location>
</feature>
<evidence type="ECO:0000256" key="1">
    <source>
        <dbReference type="SAM" id="Coils"/>
    </source>
</evidence>
<gene>
    <name evidence="3" type="ORF">Tco_0770332</name>
</gene>
<feature type="compositionally biased region" description="Acidic residues" evidence="2">
    <location>
        <begin position="125"/>
        <end position="139"/>
    </location>
</feature>
<evidence type="ECO:0008006" key="5">
    <source>
        <dbReference type="Google" id="ProtNLM"/>
    </source>
</evidence>
<reference evidence="3" key="1">
    <citation type="journal article" date="2022" name="Int. J. Mol. Sci.">
        <title>Draft Genome of Tanacetum Coccineum: Genomic Comparison of Closely Related Tanacetum-Family Plants.</title>
        <authorList>
            <person name="Yamashiro T."/>
            <person name="Shiraishi A."/>
            <person name="Nakayama K."/>
            <person name="Satake H."/>
        </authorList>
    </citation>
    <scope>NUCLEOTIDE SEQUENCE</scope>
</reference>
<dbReference type="PANTHER" id="PTHR34676">
    <property type="entry name" value="DUF4219 DOMAIN-CONTAINING PROTEIN-RELATED"/>
    <property type="match status" value="1"/>
</dbReference>
<feature type="region of interest" description="Disordered" evidence="2">
    <location>
        <begin position="425"/>
        <end position="466"/>
    </location>
</feature>
<protein>
    <recommendedName>
        <fullName evidence="5">UBN2 domain-containing protein</fullName>
    </recommendedName>
</protein>
<keyword evidence="4" id="KW-1185">Reference proteome</keyword>
<name>A0ABQ4ZD52_9ASTR</name>
<comment type="caution">
    <text evidence="3">The sequence shown here is derived from an EMBL/GenBank/DDBJ whole genome shotgun (WGS) entry which is preliminary data.</text>
</comment>